<reference evidence="2" key="1">
    <citation type="journal article" date="2014" name="Int. J. Syst. Evol. Microbiol.">
        <title>Complete genome sequence of Corynebacterium casei LMG S-19264T (=DSM 44701T), isolated from a smear-ripened cheese.</title>
        <authorList>
            <consortium name="US DOE Joint Genome Institute (JGI-PGF)"/>
            <person name="Walter F."/>
            <person name="Albersmeier A."/>
            <person name="Kalinowski J."/>
            <person name="Ruckert C."/>
        </authorList>
    </citation>
    <scope>NUCLEOTIDE SEQUENCE</scope>
    <source>
        <strain evidence="2">KCTC 42650</strain>
    </source>
</reference>
<evidence type="ECO:0000313" key="3">
    <source>
        <dbReference type="Proteomes" id="UP000626220"/>
    </source>
</evidence>
<evidence type="ECO:0000256" key="1">
    <source>
        <dbReference type="SAM" id="MobiDB-lite"/>
    </source>
</evidence>
<sequence>MAITVKTSISKPSKTTINVTANDSEKLIAALDKLKGWAKYTPNVTATPKYGKDKKVSDCTLGAKPSTKVPKWADYSKNTKDRQAEWDKMYPKLEKYLENHHDKLTKAIEKAAKELEKEDFDKSGFDKWWKAKKTELEDVSKDYASKTSDGSSEGVTLDVIDPDPVETKTDIKSPTTSQYAVSGKSIEGVYNALAKRKFWGRYRSNGSAKMEFGYDGCLKKITVTAKPVITMPKWAEYSKMTPEQKAEWDKMWGLLNTHENNHHTIFTDGIKDLLDGIEPLKQKEADAYWKDQNKTIQDSQDGYDTSSGHGVNEGVALDASVDP</sequence>
<feature type="region of interest" description="Disordered" evidence="1">
    <location>
        <begin position="291"/>
        <end position="323"/>
    </location>
</feature>
<dbReference type="Pfam" id="PF06037">
    <property type="entry name" value="DUF922"/>
    <property type="match status" value="2"/>
</dbReference>
<dbReference type="RefSeq" id="WP_189680563.1">
    <property type="nucleotide sequence ID" value="NZ_BNCJ01000006.1"/>
</dbReference>
<evidence type="ECO:0000313" key="2">
    <source>
        <dbReference type="EMBL" id="GHF53567.1"/>
    </source>
</evidence>
<proteinExistence type="predicted"/>
<evidence type="ECO:0008006" key="4">
    <source>
        <dbReference type="Google" id="ProtNLM"/>
    </source>
</evidence>
<keyword evidence="3" id="KW-1185">Reference proteome</keyword>
<dbReference type="InterPro" id="IPR010321">
    <property type="entry name" value="DUF922"/>
</dbReference>
<protein>
    <recommendedName>
        <fullName evidence="4">DUF922 domain-containing protein</fullName>
    </recommendedName>
</protein>
<accession>A0A8J3M8K8</accession>
<organism evidence="2 3">
    <name type="scientific">Seohaeicola zhoushanensis</name>
    <dbReference type="NCBI Taxonomy" id="1569283"/>
    <lineage>
        <taxon>Bacteria</taxon>
        <taxon>Pseudomonadati</taxon>
        <taxon>Pseudomonadota</taxon>
        <taxon>Alphaproteobacteria</taxon>
        <taxon>Rhodobacterales</taxon>
        <taxon>Roseobacteraceae</taxon>
        <taxon>Seohaeicola</taxon>
    </lineage>
</organism>
<dbReference type="EMBL" id="BNCJ01000006">
    <property type="protein sequence ID" value="GHF53567.1"/>
    <property type="molecule type" value="Genomic_DNA"/>
</dbReference>
<dbReference type="Proteomes" id="UP000626220">
    <property type="component" value="Unassembled WGS sequence"/>
</dbReference>
<feature type="region of interest" description="Disordered" evidence="1">
    <location>
        <begin position="144"/>
        <end position="172"/>
    </location>
</feature>
<reference evidence="2" key="2">
    <citation type="submission" date="2020-09" db="EMBL/GenBank/DDBJ databases">
        <authorList>
            <person name="Sun Q."/>
            <person name="Kim S."/>
        </authorList>
    </citation>
    <scope>NUCLEOTIDE SEQUENCE</scope>
    <source>
        <strain evidence="2">KCTC 42650</strain>
    </source>
</reference>
<feature type="compositionally biased region" description="Polar residues" evidence="1">
    <location>
        <begin position="294"/>
        <end position="309"/>
    </location>
</feature>
<gene>
    <name evidence="2" type="ORF">GCM10017056_26480</name>
</gene>
<feature type="compositionally biased region" description="Polar residues" evidence="1">
    <location>
        <begin position="145"/>
        <end position="154"/>
    </location>
</feature>
<name>A0A8J3M8K8_9RHOB</name>
<comment type="caution">
    <text evidence="2">The sequence shown here is derived from an EMBL/GenBank/DDBJ whole genome shotgun (WGS) entry which is preliminary data.</text>
</comment>
<dbReference type="AlphaFoldDB" id="A0A8J3M8K8"/>